<dbReference type="Gene3D" id="3.80.10.10">
    <property type="entry name" value="Ribonuclease Inhibitor"/>
    <property type="match status" value="1"/>
</dbReference>
<sequence>MATPTILSPFERLPHVVLDIICGYLDDESDHRPDLCAFSLTSHRCCAAANTRRFNQIVLVVPNLDDLEAILAELKTVLGHGERYGLVHRLRVQGVRRDERQPWERARPHDEEEENEKYAEDDDNLRQIERNFKGPPFCRLGQRFRWVVHGGSNDPNGDDWLPLASFIRELPALRDLIWSESVPISLLDALHNAKRPCRLHGLGFCLHSLVYDRSSPRAIDPEEYALVTSPALYSLRGTFAPFDNNGLLDYSPEALDLMIKGLAPNLTDIWLETQHHAPRYTRTSPLHSAGPSGTGSLRTFRLDFFYIKPYIFNAQSMANLRHLHLQWDPDTSQALADLAVAGHLPHLEMLSLIRINANTEPDQAAVNQLLSHAKPLRHLYLEGHFSIHTFNLLTRQHGSALRSLWLEPHPAHYYEPEEVEYGVDVLFTCSTDAVHIMVDRCPHLEELYIEMQRTRGNHHEVSIYRALRTFPRLKRLVLQPKCTVYGVERTGVQRATVELLKEAFSNHAADEALARAIFNEISPLGRQGQLQYLRIEPNFVTKINDFNTVFYNVMRALGRKWTGDNFSE</sequence>
<evidence type="ECO:0008006" key="4">
    <source>
        <dbReference type="Google" id="ProtNLM"/>
    </source>
</evidence>
<protein>
    <recommendedName>
        <fullName evidence="4">F-box domain-containing protein</fullName>
    </recommendedName>
</protein>
<organism evidence="2 3">
    <name type="scientific">Sporothrix eucalyptigena</name>
    <dbReference type="NCBI Taxonomy" id="1812306"/>
    <lineage>
        <taxon>Eukaryota</taxon>
        <taxon>Fungi</taxon>
        <taxon>Dikarya</taxon>
        <taxon>Ascomycota</taxon>
        <taxon>Pezizomycotina</taxon>
        <taxon>Sordariomycetes</taxon>
        <taxon>Sordariomycetidae</taxon>
        <taxon>Ophiostomatales</taxon>
        <taxon>Ophiostomataceae</taxon>
        <taxon>Sporothrix</taxon>
    </lineage>
</organism>
<proteinExistence type="predicted"/>
<name>A0ABP0C6U4_9PEZI</name>
<feature type="compositionally biased region" description="Acidic residues" evidence="1">
    <location>
        <begin position="111"/>
        <end position="121"/>
    </location>
</feature>
<dbReference type="EMBL" id="CAWUHD010000072">
    <property type="protein sequence ID" value="CAK7227372.1"/>
    <property type="molecule type" value="Genomic_DNA"/>
</dbReference>
<evidence type="ECO:0000313" key="3">
    <source>
        <dbReference type="Proteomes" id="UP001642482"/>
    </source>
</evidence>
<dbReference type="SUPFAM" id="SSF52047">
    <property type="entry name" value="RNI-like"/>
    <property type="match status" value="1"/>
</dbReference>
<comment type="caution">
    <text evidence="2">The sequence shown here is derived from an EMBL/GenBank/DDBJ whole genome shotgun (WGS) entry which is preliminary data.</text>
</comment>
<feature type="region of interest" description="Disordered" evidence="1">
    <location>
        <begin position="101"/>
        <end position="121"/>
    </location>
</feature>
<feature type="compositionally biased region" description="Basic and acidic residues" evidence="1">
    <location>
        <begin position="101"/>
        <end position="110"/>
    </location>
</feature>
<reference evidence="2 3" key="1">
    <citation type="submission" date="2024-01" db="EMBL/GenBank/DDBJ databases">
        <authorList>
            <person name="Allen C."/>
            <person name="Tagirdzhanova G."/>
        </authorList>
    </citation>
    <scope>NUCLEOTIDE SEQUENCE [LARGE SCALE GENOMIC DNA]</scope>
</reference>
<dbReference type="Proteomes" id="UP001642482">
    <property type="component" value="Unassembled WGS sequence"/>
</dbReference>
<keyword evidence="3" id="KW-1185">Reference proteome</keyword>
<accession>A0ABP0C6U4</accession>
<evidence type="ECO:0000256" key="1">
    <source>
        <dbReference type="SAM" id="MobiDB-lite"/>
    </source>
</evidence>
<dbReference type="InterPro" id="IPR032675">
    <property type="entry name" value="LRR_dom_sf"/>
</dbReference>
<gene>
    <name evidence="2" type="ORF">SEUCBS140593_006553</name>
</gene>
<evidence type="ECO:0000313" key="2">
    <source>
        <dbReference type="EMBL" id="CAK7227372.1"/>
    </source>
</evidence>